<organism evidence="2 3">
    <name type="scientific">Schaalia dentiphila ATCC 17982</name>
    <dbReference type="NCBI Taxonomy" id="411466"/>
    <lineage>
        <taxon>Bacteria</taxon>
        <taxon>Bacillati</taxon>
        <taxon>Actinomycetota</taxon>
        <taxon>Actinomycetes</taxon>
        <taxon>Actinomycetales</taxon>
        <taxon>Actinomycetaceae</taxon>
        <taxon>Schaalia</taxon>
        <taxon>Schaalia dentiphila</taxon>
    </lineage>
</organism>
<name>A7BBW5_9ACTO</name>
<accession>A7BBW5</accession>
<reference evidence="2" key="2">
    <citation type="submission" date="2015-05" db="EMBL/GenBank/DDBJ databases">
        <title>Draft genome sequence of Actinomyces odontolyticus (ATCC 17982).</title>
        <authorList>
            <person name="Sudarsanam P."/>
            <person name="Ley R."/>
            <person name="Guruge J."/>
            <person name="Turnbaugh P.J."/>
            <person name="Mahowald M."/>
            <person name="Liep D."/>
            <person name="Gordon J."/>
        </authorList>
    </citation>
    <scope>NUCLEOTIDE SEQUENCE</scope>
    <source>
        <strain evidence="2">ATCC 17982</strain>
    </source>
</reference>
<proteinExistence type="predicted"/>
<dbReference type="eggNOG" id="ENOG5031IHY">
    <property type="taxonomic scope" value="Bacteria"/>
</dbReference>
<feature type="compositionally biased region" description="Polar residues" evidence="1">
    <location>
        <begin position="34"/>
        <end position="43"/>
    </location>
</feature>
<feature type="region of interest" description="Disordered" evidence="1">
    <location>
        <begin position="28"/>
        <end position="59"/>
    </location>
</feature>
<dbReference type="EMBL" id="AAYI02000004">
    <property type="protein sequence ID" value="EDN80689.1"/>
    <property type="molecule type" value="Genomic_DNA"/>
</dbReference>
<reference evidence="2" key="1">
    <citation type="submission" date="2007-04" db="EMBL/GenBank/DDBJ databases">
        <authorList>
            <person name="Fulton L."/>
            <person name="Clifton S."/>
            <person name="Fulton B."/>
            <person name="Xu J."/>
            <person name="Minx P."/>
            <person name="Pepin K.H."/>
            <person name="Johnson M."/>
            <person name="Thiruvilangam P."/>
            <person name="Bhonagiri V."/>
            <person name="Nash W.E."/>
            <person name="Mardis E.R."/>
            <person name="Wilson R.K."/>
        </authorList>
    </citation>
    <scope>NUCLEOTIDE SEQUENCE [LARGE SCALE GENOMIC DNA]</scope>
    <source>
        <strain evidence="2">ATCC 17982</strain>
    </source>
</reference>
<evidence type="ECO:0000313" key="3">
    <source>
        <dbReference type="Proteomes" id="UP000003553"/>
    </source>
</evidence>
<evidence type="ECO:0000256" key="1">
    <source>
        <dbReference type="SAM" id="MobiDB-lite"/>
    </source>
</evidence>
<protein>
    <submittedName>
        <fullName evidence="2">Uncharacterized protein</fullName>
    </submittedName>
</protein>
<dbReference type="HOGENOM" id="CLU_2949847_0_0_11"/>
<gene>
    <name evidence="2" type="ORF">ACTODO_01136</name>
</gene>
<evidence type="ECO:0000313" key="2">
    <source>
        <dbReference type="EMBL" id="EDN80689.1"/>
    </source>
</evidence>
<keyword evidence="3" id="KW-1185">Reference proteome</keyword>
<dbReference type="Proteomes" id="UP000003553">
    <property type="component" value="Unassembled WGS sequence"/>
</dbReference>
<comment type="caution">
    <text evidence="2">The sequence shown here is derived from an EMBL/GenBank/DDBJ whole genome shotgun (WGS) entry which is preliminary data.</text>
</comment>
<dbReference type="AlphaFoldDB" id="A7BBW5"/>
<sequence>MHPRECARWMKRAHHFIPHATLARCPSPRRASALSPTVSTNEAGTRLAHSTHLRNESLS</sequence>